<dbReference type="AlphaFoldDB" id="A0A0E9PN51"/>
<dbReference type="EMBL" id="GBXM01102506">
    <property type="protein sequence ID" value="JAH06071.1"/>
    <property type="molecule type" value="Transcribed_RNA"/>
</dbReference>
<organism evidence="1">
    <name type="scientific">Anguilla anguilla</name>
    <name type="common">European freshwater eel</name>
    <name type="synonym">Muraena anguilla</name>
    <dbReference type="NCBI Taxonomy" id="7936"/>
    <lineage>
        <taxon>Eukaryota</taxon>
        <taxon>Metazoa</taxon>
        <taxon>Chordata</taxon>
        <taxon>Craniata</taxon>
        <taxon>Vertebrata</taxon>
        <taxon>Euteleostomi</taxon>
        <taxon>Actinopterygii</taxon>
        <taxon>Neopterygii</taxon>
        <taxon>Teleostei</taxon>
        <taxon>Anguilliformes</taxon>
        <taxon>Anguillidae</taxon>
        <taxon>Anguilla</taxon>
    </lineage>
</organism>
<evidence type="ECO:0000313" key="1">
    <source>
        <dbReference type="EMBL" id="JAH06071.1"/>
    </source>
</evidence>
<protein>
    <submittedName>
        <fullName evidence="1">Uncharacterized protein</fullName>
    </submittedName>
</protein>
<sequence length="27" mass="3251">MIVLKFFPCVITDSTKETRERLIFLIH</sequence>
<reference evidence="1" key="1">
    <citation type="submission" date="2014-11" db="EMBL/GenBank/DDBJ databases">
        <authorList>
            <person name="Amaro Gonzalez C."/>
        </authorList>
    </citation>
    <scope>NUCLEOTIDE SEQUENCE</scope>
</reference>
<accession>A0A0E9PN51</accession>
<proteinExistence type="predicted"/>
<name>A0A0E9PN51_ANGAN</name>
<reference evidence="1" key="2">
    <citation type="journal article" date="2015" name="Fish Shellfish Immunol.">
        <title>Early steps in the European eel (Anguilla anguilla)-Vibrio vulnificus interaction in the gills: Role of the RtxA13 toxin.</title>
        <authorList>
            <person name="Callol A."/>
            <person name="Pajuelo D."/>
            <person name="Ebbesson L."/>
            <person name="Teles M."/>
            <person name="MacKenzie S."/>
            <person name="Amaro C."/>
        </authorList>
    </citation>
    <scope>NUCLEOTIDE SEQUENCE</scope>
</reference>